<dbReference type="RefSeq" id="WP_088473849.1">
    <property type="nucleotide sequence ID" value="NZ_NISJ01000010.1"/>
</dbReference>
<dbReference type="Pfam" id="PF11398">
    <property type="entry name" value="DUF2813"/>
    <property type="match status" value="1"/>
</dbReference>
<dbReference type="GO" id="GO:0005524">
    <property type="term" value="F:ATP binding"/>
    <property type="evidence" value="ECO:0007669"/>
    <property type="project" value="InterPro"/>
</dbReference>
<dbReference type="InterPro" id="IPR022602">
    <property type="entry name" value="DUF2813"/>
</dbReference>
<proteinExistence type="predicted"/>
<reference evidence="2 3" key="1">
    <citation type="journal article" date="2002" name="Int. J. Syst. Evol. Microbiol.">
        <title>Sphingopyxis witflariensis sp. nov., isolated from activated sludge.</title>
        <authorList>
            <person name="Kampfer P."/>
            <person name="Witzenberger R."/>
            <person name="Denner E.B."/>
            <person name="Busse H.J."/>
            <person name="Neef A."/>
        </authorList>
    </citation>
    <scope>NUCLEOTIDE SEQUENCE [LARGE SCALE GENOMIC DNA]</scope>
    <source>
        <strain evidence="2 3">DSM 14551</strain>
    </source>
</reference>
<dbReference type="OrthoDB" id="9816534at2"/>
<dbReference type="AlphaFoldDB" id="A0A246JNW7"/>
<dbReference type="GO" id="GO:0016887">
    <property type="term" value="F:ATP hydrolysis activity"/>
    <property type="evidence" value="ECO:0007669"/>
    <property type="project" value="InterPro"/>
</dbReference>
<dbReference type="SUPFAM" id="SSF52540">
    <property type="entry name" value="P-loop containing nucleoside triphosphate hydrolases"/>
    <property type="match status" value="1"/>
</dbReference>
<comment type="caution">
    <text evidence="2">The sequence shown here is derived from an EMBL/GenBank/DDBJ whole genome shotgun (WGS) entry which is preliminary data.</text>
</comment>
<organism evidence="2 3">
    <name type="scientific">Sphingopyxis witflariensis</name>
    <dbReference type="NCBI Taxonomy" id="173675"/>
    <lineage>
        <taxon>Bacteria</taxon>
        <taxon>Pseudomonadati</taxon>
        <taxon>Pseudomonadota</taxon>
        <taxon>Alphaproteobacteria</taxon>
        <taxon>Sphingomonadales</taxon>
        <taxon>Sphingomonadaceae</taxon>
        <taxon>Sphingopyxis</taxon>
    </lineage>
</organism>
<accession>A0A246JNW7</accession>
<feature type="domain" description="ATPase AAA-type core" evidence="1">
    <location>
        <begin position="248"/>
        <end position="321"/>
    </location>
</feature>
<evidence type="ECO:0000313" key="2">
    <source>
        <dbReference type="EMBL" id="OWQ94275.1"/>
    </source>
</evidence>
<evidence type="ECO:0000313" key="3">
    <source>
        <dbReference type="Proteomes" id="UP000197097"/>
    </source>
</evidence>
<name>A0A246JNW7_9SPHN</name>
<dbReference type="Proteomes" id="UP000197097">
    <property type="component" value="Unassembled WGS sequence"/>
</dbReference>
<dbReference type="PANTHER" id="PTHR43581">
    <property type="entry name" value="ATP/GTP PHOSPHATASE"/>
    <property type="match status" value="1"/>
</dbReference>
<dbReference type="InterPro" id="IPR003959">
    <property type="entry name" value="ATPase_AAA_core"/>
</dbReference>
<dbReference type="EMBL" id="NISJ01000010">
    <property type="protein sequence ID" value="OWQ94275.1"/>
    <property type="molecule type" value="Genomic_DNA"/>
</dbReference>
<sequence>MVAIREVEIRNFRGIFYLKWWPRHGLNCLIGPGDAGKSTILDAIELTLGARQSFTFSDADFHRCNIGEPIVIDITLGALSDELKNLEAYGHFLRGWNPVNGILEDETASHLETVLTLRLVVRDDLEPQWLLYSEGAGAEGRERNLQWKHRQLVSPVRLGTVAAHHMALGPRSILGKLSADATQAAAALAGASRQARQAFADRGCEGVEPILEASKRIADTMGIRVDEVRALLDVRGVTLSGGAIALHDEDHVPMKSLGSGSMRLLVAGLQKEVGRSSIFIIDEVEFGLEPYRIVRLLDSLGAKTDDGGQQVFMTTHSPIVLRELSAPQLFAVRTERKVTPATTFDDLMLSPEAKVTTNFVRHLGVSEQAQKTLRACAEAFLAPSVIVCEGKTEIGLVRGMDLWLQDSGHRSLLARGCHWADGAGSSMIERAQLFASMGYRTALFMDSDVPYAAETYAALTQAGVDVIRWQDGFSTEAAIFAAAPATKISDLLQIAVDWRGEDAVDAKIQKLSGNRYTLNLCRTAFAEDMRGMLGQCAGEGKWFKDIEPAERVSRAVFAQAWFDTGAAYTAPVTRLMQWAGAWAVPGAPTAAGTAAG</sequence>
<evidence type="ECO:0000259" key="1">
    <source>
        <dbReference type="Pfam" id="PF13304"/>
    </source>
</evidence>
<gene>
    <name evidence="2" type="ORF">CDQ91_16750</name>
</gene>
<dbReference type="InterPro" id="IPR027417">
    <property type="entry name" value="P-loop_NTPase"/>
</dbReference>
<dbReference type="Gene3D" id="3.40.50.300">
    <property type="entry name" value="P-loop containing nucleotide triphosphate hydrolases"/>
    <property type="match status" value="2"/>
</dbReference>
<dbReference type="PANTHER" id="PTHR43581:SF4">
    <property type="entry name" value="ATP_GTP PHOSPHATASE"/>
    <property type="match status" value="1"/>
</dbReference>
<dbReference type="InterPro" id="IPR051396">
    <property type="entry name" value="Bact_Antivir_Def_Nuclease"/>
</dbReference>
<keyword evidence="3" id="KW-1185">Reference proteome</keyword>
<protein>
    <recommendedName>
        <fullName evidence="1">ATPase AAA-type core domain-containing protein</fullName>
    </recommendedName>
</protein>
<dbReference type="Pfam" id="PF13304">
    <property type="entry name" value="AAA_21"/>
    <property type="match status" value="1"/>
</dbReference>